<gene>
    <name evidence="1" type="ORF">KUCAC02_001518</name>
</gene>
<comment type="caution">
    <text evidence="1">The sequence shown here is derived from an EMBL/GenBank/DDBJ whole genome shotgun (WGS) entry which is preliminary data.</text>
</comment>
<dbReference type="EMBL" id="CM043787">
    <property type="protein sequence ID" value="KAI4829853.1"/>
    <property type="molecule type" value="Genomic_DNA"/>
</dbReference>
<name>A0ACB9XQY5_CHAAC</name>
<keyword evidence="2" id="KW-1185">Reference proteome</keyword>
<feature type="non-terminal residue" evidence="1">
    <location>
        <position position="90"/>
    </location>
</feature>
<proteinExistence type="predicted"/>
<sequence>YHMSLMRPLCVSPVHTQTSSQANSPQNPGENEPFFITANLLQRSLPRETEAAPITRAQINVLELRPYIPLLFLSHLPLSPSLPYQRTRGG</sequence>
<feature type="non-terminal residue" evidence="1">
    <location>
        <position position="1"/>
    </location>
</feature>
<organism evidence="1 2">
    <name type="scientific">Chaenocephalus aceratus</name>
    <name type="common">Blackfin icefish</name>
    <name type="synonym">Chaenichthys aceratus</name>
    <dbReference type="NCBI Taxonomy" id="36190"/>
    <lineage>
        <taxon>Eukaryota</taxon>
        <taxon>Metazoa</taxon>
        <taxon>Chordata</taxon>
        <taxon>Craniata</taxon>
        <taxon>Vertebrata</taxon>
        <taxon>Euteleostomi</taxon>
        <taxon>Actinopterygii</taxon>
        <taxon>Neopterygii</taxon>
        <taxon>Teleostei</taxon>
        <taxon>Neoteleostei</taxon>
        <taxon>Acanthomorphata</taxon>
        <taxon>Eupercaria</taxon>
        <taxon>Perciformes</taxon>
        <taxon>Notothenioidei</taxon>
        <taxon>Channichthyidae</taxon>
        <taxon>Chaenocephalus</taxon>
    </lineage>
</organism>
<dbReference type="Proteomes" id="UP001057452">
    <property type="component" value="Chromosome 3"/>
</dbReference>
<protein>
    <submittedName>
        <fullName evidence="1">Uncharacterized protein</fullName>
    </submittedName>
</protein>
<reference evidence="1" key="1">
    <citation type="submission" date="2022-05" db="EMBL/GenBank/DDBJ databases">
        <title>Chromosome-level genome of Chaenocephalus aceratus.</title>
        <authorList>
            <person name="Park H."/>
        </authorList>
    </citation>
    <scope>NUCLEOTIDE SEQUENCE</scope>
    <source>
        <strain evidence="1">KU_202001</strain>
    </source>
</reference>
<accession>A0ACB9XQY5</accession>
<evidence type="ECO:0000313" key="2">
    <source>
        <dbReference type="Proteomes" id="UP001057452"/>
    </source>
</evidence>
<evidence type="ECO:0000313" key="1">
    <source>
        <dbReference type="EMBL" id="KAI4829853.1"/>
    </source>
</evidence>